<organism evidence="1 2">
    <name type="scientific">Oxalobacter paraformigenes</name>
    <dbReference type="NCBI Taxonomy" id="556268"/>
    <lineage>
        <taxon>Bacteria</taxon>
        <taxon>Pseudomonadati</taxon>
        <taxon>Pseudomonadota</taxon>
        <taxon>Betaproteobacteria</taxon>
        <taxon>Burkholderiales</taxon>
        <taxon>Oxalobacteraceae</taxon>
        <taxon>Oxalobacter</taxon>
    </lineage>
</organism>
<dbReference type="Proteomes" id="UP000003973">
    <property type="component" value="Unassembled WGS sequence"/>
</dbReference>
<accession>C3X5G5</accession>
<keyword evidence="2" id="KW-1185">Reference proteome</keyword>
<dbReference type="HOGENOM" id="CLU_114851_0_0_4"/>
<evidence type="ECO:0008006" key="3">
    <source>
        <dbReference type="Google" id="ProtNLM"/>
    </source>
</evidence>
<comment type="caution">
    <text evidence="1">The sequence shown here is derived from an EMBL/GenBank/DDBJ whole genome shotgun (WGS) entry which is preliminary data.</text>
</comment>
<evidence type="ECO:0000313" key="2">
    <source>
        <dbReference type="Proteomes" id="UP000003973"/>
    </source>
</evidence>
<reference evidence="1" key="1">
    <citation type="submission" date="2011-10" db="EMBL/GenBank/DDBJ databases">
        <title>The Genome Sequence of Oxalobacter formigenes HOxBLS.</title>
        <authorList>
            <consortium name="The Broad Institute Genome Sequencing Platform"/>
            <person name="Earl A."/>
            <person name="Ward D."/>
            <person name="Feldgarden M."/>
            <person name="Gevers D."/>
            <person name="Allison M.J."/>
            <person name="Humphrey S."/>
            <person name="Young S.K."/>
            <person name="Zeng Q."/>
            <person name="Gargeya S."/>
            <person name="Fitzgerald M."/>
            <person name="Haas B."/>
            <person name="Abouelleil A."/>
            <person name="Alvarado L."/>
            <person name="Arachchi H.M."/>
            <person name="Berlin A."/>
            <person name="Brown A."/>
            <person name="Chapman S.B."/>
            <person name="Chen Z."/>
            <person name="Dunbar C."/>
            <person name="Freedman E."/>
            <person name="Gearin G."/>
            <person name="Goldberg J."/>
            <person name="Griggs A."/>
            <person name="Gujja S."/>
            <person name="Heiman D."/>
            <person name="Howarth C."/>
            <person name="Larson L."/>
            <person name="Lui A."/>
            <person name="MacDonald P.J.P."/>
            <person name="Montmayeur A."/>
            <person name="Murphy C."/>
            <person name="Neiman D."/>
            <person name="Pearson M."/>
            <person name="Priest M."/>
            <person name="Roberts A."/>
            <person name="Saif S."/>
            <person name="Shea T."/>
            <person name="Shenoy N."/>
            <person name="Sisk P."/>
            <person name="Stolte C."/>
            <person name="Sykes S."/>
            <person name="Wortman J."/>
            <person name="Nusbaum C."/>
            <person name="Birren B."/>
        </authorList>
    </citation>
    <scope>NUCLEOTIDE SEQUENCE [LARGE SCALE GENOMIC DNA]</scope>
    <source>
        <strain evidence="1">HOxBLS</strain>
    </source>
</reference>
<evidence type="ECO:0000313" key="1">
    <source>
        <dbReference type="EMBL" id="EEO28451.1"/>
    </source>
</evidence>
<dbReference type="EMBL" id="ACDP02000002">
    <property type="protein sequence ID" value="EEO28451.1"/>
    <property type="molecule type" value="Genomic_DNA"/>
</dbReference>
<gene>
    <name evidence="1" type="ORF">OFAG_01604</name>
</gene>
<dbReference type="AlphaFoldDB" id="C3X5G5"/>
<name>C3X5G5_9BURK</name>
<protein>
    <recommendedName>
        <fullName evidence="3">DUF721 domain-containing protein</fullName>
    </recommendedName>
</protein>
<sequence length="153" mass="17497">MKTRDSFPTALEYLGTHEKVANLMHVAHQLMEIQNDCLRILPACFAGCNVLKLENGTLFISPPNQAAAARLRQKIPLLQNGLGLKGWPVHSIRLKIRFSQNPFADKPVQRKKLSSKAYESFMELHEKLEKNRTNIHLSEALHHLITKRQPTNR</sequence>
<dbReference type="RefSeq" id="WP_005878171.1">
    <property type="nucleotide sequence ID" value="NZ_CABMNL010000001.1"/>
</dbReference>
<dbReference type="eggNOG" id="COG4701">
    <property type="taxonomic scope" value="Bacteria"/>
</dbReference>
<proteinExistence type="predicted"/>